<dbReference type="PROSITE" id="PS50995">
    <property type="entry name" value="HTH_MARR_2"/>
    <property type="match status" value="1"/>
</dbReference>
<dbReference type="InterPro" id="IPR000835">
    <property type="entry name" value="HTH_MarR-typ"/>
</dbReference>
<dbReference type="GO" id="GO:0003700">
    <property type="term" value="F:DNA-binding transcription factor activity"/>
    <property type="evidence" value="ECO:0007669"/>
    <property type="project" value="InterPro"/>
</dbReference>
<keyword evidence="3" id="KW-1185">Reference proteome</keyword>
<organism evidence="2 3">
    <name type="scientific">Pseudokineococcus lusitanus</name>
    <dbReference type="NCBI Taxonomy" id="763993"/>
    <lineage>
        <taxon>Bacteria</taxon>
        <taxon>Bacillati</taxon>
        <taxon>Actinomycetota</taxon>
        <taxon>Actinomycetes</taxon>
        <taxon>Kineosporiales</taxon>
        <taxon>Kineosporiaceae</taxon>
        <taxon>Pseudokineococcus</taxon>
    </lineage>
</organism>
<dbReference type="InterPro" id="IPR039422">
    <property type="entry name" value="MarR/SlyA-like"/>
</dbReference>
<gene>
    <name evidence="2" type="ORF">EDC03_3395</name>
</gene>
<dbReference type="Gene3D" id="1.10.10.10">
    <property type="entry name" value="Winged helix-like DNA-binding domain superfamily/Winged helix DNA-binding domain"/>
    <property type="match status" value="1"/>
</dbReference>
<dbReference type="InterPro" id="IPR036390">
    <property type="entry name" value="WH_DNA-bd_sf"/>
</dbReference>
<dbReference type="FunCoup" id="A0A3N1G8H6">
    <property type="interactions" value="6"/>
</dbReference>
<dbReference type="Proteomes" id="UP000276232">
    <property type="component" value="Unassembled WGS sequence"/>
</dbReference>
<protein>
    <submittedName>
        <fullName evidence="2">DNA-binding MarR family transcriptional regulator</fullName>
    </submittedName>
</protein>
<feature type="domain" description="HTH marR-type" evidence="1">
    <location>
        <begin position="9"/>
        <end position="142"/>
    </location>
</feature>
<reference evidence="2 3" key="1">
    <citation type="journal article" date="2015" name="Stand. Genomic Sci.">
        <title>Genomic Encyclopedia of Bacterial and Archaeal Type Strains, Phase III: the genomes of soil and plant-associated and newly described type strains.</title>
        <authorList>
            <person name="Whitman W.B."/>
            <person name="Woyke T."/>
            <person name="Klenk H.P."/>
            <person name="Zhou Y."/>
            <person name="Lilburn T.G."/>
            <person name="Beck B.J."/>
            <person name="De Vos P."/>
            <person name="Vandamme P."/>
            <person name="Eisen J.A."/>
            <person name="Garrity G."/>
            <person name="Hugenholtz P."/>
            <person name="Kyrpides N.C."/>
        </authorList>
    </citation>
    <scope>NUCLEOTIDE SEQUENCE [LARGE SCALE GENOMIC DNA]</scope>
    <source>
        <strain evidence="2 3">CECT 7306</strain>
    </source>
</reference>
<dbReference type="AlphaFoldDB" id="A0A3N1G8H6"/>
<sequence>MAQEGIELGTSVGYALKRAATALRVAMEEALAPLGLTVTQYSTLELLGQRPGLSASALARGTFVTRQSMQTVLAGLVDRGLVTRPSTAPHGRTLPTRLTEDGEDLRAGASDVVAAVERRMLDGLPPGGEQRLLAGLVACTDALDRSAPTATPGPTT</sequence>
<dbReference type="InParanoid" id="A0A3N1G8H6"/>
<dbReference type="RefSeq" id="WP_123381450.1">
    <property type="nucleotide sequence ID" value="NZ_RJKN01000013.1"/>
</dbReference>
<evidence type="ECO:0000313" key="2">
    <source>
        <dbReference type="EMBL" id="ROP26545.1"/>
    </source>
</evidence>
<comment type="caution">
    <text evidence="2">The sequence shown here is derived from an EMBL/GenBank/DDBJ whole genome shotgun (WGS) entry which is preliminary data.</text>
</comment>
<name>A0A3N1G8H6_9ACTN</name>
<dbReference type="OrthoDB" id="3177763at2"/>
<dbReference type="SUPFAM" id="SSF46785">
    <property type="entry name" value="Winged helix' DNA-binding domain"/>
    <property type="match status" value="1"/>
</dbReference>
<dbReference type="GO" id="GO:0006950">
    <property type="term" value="P:response to stress"/>
    <property type="evidence" value="ECO:0007669"/>
    <property type="project" value="TreeGrafter"/>
</dbReference>
<evidence type="ECO:0000259" key="1">
    <source>
        <dbReference type="PROSITE" id="PS50995"/>
    </source>
</evidence>
<dbReference type="InterPro" id="IPR036388">
    <property type="entry name" value="WH-like_DNA-bd_sf"/>
</dbReference>
<dbReference type="PANTHER" id="PTHR33164:SF43">
    <property type="entry name" value="HTH-TYPE TRANSCRIPTIONAL REPRESSOR YETL"/>
    <property type="match status" value="1"/>
</dbReference>
<dbReference type="GO" id="GO:0003677">
    <property type="term" value="F:DNA binding"/>
    <property type="evidence" value="ECO:0007669"/>
    <property type="project" value="UniProtKB-KW"/>
</dbReference>
<dbReference type="SMART" id="SM00347">
    <property type="entry name" value="HTH_MARR"/>
    <property type="match status" value="1"/>
</dbReference>
<dbReference type="EMBL" id="RJKN01000013">
    <property type="protein sequence ID" value="ROP26545.1"/>
    <property type="molecule type" value="Genomic_DNA"/>
</dbReference>
<dbReference type="PANTHER" id="PTHR33164">
    <property type="entry name" value="TRANSCRIPTIONAL REGULATOR, MARR FAMILY"/>
    <property type="match status" value="1"/>
</dbReference>
<evidence type="ECO:0000313" key="3">
    <source>
        <dbReference type="Proteomes" id="UP000276232"/>
    </source>
</evidence>
<proteinExistence type="predicted"/>
<dbReference type="Pfam" id="PF12802">
    <property type="entry name" value="MarR_2"/>
    <property type="match status" value="1"/>
</dbReference>
<keyword evidence="2" id="KW-0238">DNA-binding</keyword>
<accession>A0A3N1G8H6</accession>